<dbReference type="RefSeq" id="WP_009163719.1">
    <property type="nucleotide sequence ID" value="NZ_ADFP01000014.1"/>
</dbReference>
<dbReference type="Proteomes" id="UP000006462">
    <property type="component" value="Unassembled WGS sequence"/>
</dbReference>
<gene>
    <name evidence="1" type="ORF">HMPREF7215_1766</name>
</gene>
<protein>
    <submittedName>
        <fullName evidence="1">Uncharacterized protein</fullName>
    </submittedName>
</protein>
<accession>A0ABP2HZ99</accession>
<dbReference type="GeneID" id="90987410"/>
<evidence type="ECO:0000313" key="2">
    <source>
        <dbReference type="Proteomes" id="UP000006462"/>
    </source>
</evidence>
<organism evidence="1 2">
    <name type="scientific">Pyramidobacter piscolens W5455</name>
    <dbReference type="NCBI Taxonomy" id="352165"/>
    <lineage>
        <taxon>Bacteria</taxon>
        <taxon>Thermotogati</taxon>
        <taxon>Synergistota</taxon>
        <taxon>Synergistia</taxon>
        <taxon>Synergistales</taxon>
        <taxon>Dethiosulfovibrionaceae</taxon>
        <taxon>Pyramidobacter</taxon>
    </lineage>
</organism>
<comment type="caution">
    <text evidence="1">The sequence shown here is derived from an EMBL/GenBank/DDBJ whole genome shotgun (WGS) entry which is preliminary data.</text>
</comment>
<reference evidence="1 2" key="1">
    <citation type="submission" date="2009-12" db="EMBL/GenBank/DDBJ databases">
        <authorList>
            <person name="Shrivastava S."/>
            <person name="Madupu R."/>
            <person name="Durkin A.S."/>
            <person name="Torralba M."/>
            <person name="Methe B."/>
            <person name="Sutton G.G."/>
            <person name="Strausberg R.L."/>
            <person name="Nelson K.E."/>
        </authorList>
    </citation>
    <scope>NUCLEOTIDE SEQUENCE [LARGE SCALE GENOMIC DNA]</scope>
    <source>
        <strain evidence="1 2">W5455</strain>
    </source>
</reference>
<name>A0ABP2HZ99_9BACT</name>
<dbReference type="EMBL" id="ADFP01000014">
    <property type="protein sequence ID" value="EFB91864.1"/>
    <property type="molecule type" value="Genomic_DNA"/>
</dbReference>
<keyword evidence="2" id="KW-1185">Reference proteome</keyword>
<sequence length="87" mass="10589">MRWWSKDSRRFEHRALESEFRRRLRQVAQEIRRMTAAGQRETTVIDQLRQYGRLIGPWSRTVTENIVLKANRMNLREWNTMATPMRG</sequence>
<proteinExistence type="predicted"/>
<evidence type="ECO:0000313" key="1">
    <source>
        <dbReference type="EMBL" id="EFB91864.1"/>
    </source>
</evidence>